<dbReference type="KEGG" id="elio:KO353_02515"/>
<organism evidence="10 11">
    <name type="scientific">Elioraea tepida</name>
    <dbReference type="NCBI Taxonomy" id="2843330"/>
    <lineage>
        <taxon>Bacteria</taxon>
        <taxon>Pseudomonadati</taxon>
        <taxon>Pseudomonadota</taxon>
        <taxon>Alphaproteobacteria</taxon>
        <taxon>Acetobacterales</taxon>
        <taxon>Elioraeaceae</taxon>
        <taxon>Elioraea</taxon>
    </lineage>
</organism>
<evidence type="ECO:0000256" key="1">
    <source>
        <dbReference type="ARBA" id="ARBA00000083"/>
    </source>
</evidence>
<keyword evidence="11" id="KW-1185">Reference proteome</keyword>
<dbReference type="EMBL" id="CP076448">
    <property type="protein sequence ID" value="QXM25145.1"/>
    <property type="molecule type" value="Genomic_DNA"/>
</dbReference>
<evidence type="ECO:0000256" key="8">
    <source>
        <dbReference type="RuleBase" id="RU366046"/>
    </source>
</evidence>
<dbReference type="AlphaFoldDB" id="A0A975U2H4"/>
<dbReference type="NCBIfam" id="TIGR01179">
    <property type="entry name" value="galE"/>
    <property type="match status" value="1"/>
</dbReference>
<protein>
    <recommendedName>
        <fullName evidence="4 8">UDP-glucose 4-epimerase</fullName>
        <ecNumber evidence="4 8">5.1.3.2</ecNumber>
    </recommendedName>
</protein>
<evidence type="ECO:0000256" key="4">
    <source>
        <dbReference type="ARBA" id="ARBA00013189"/>
    </source>
</evidence>
<keyword evidence="5 8" id="KW-0520">NAD</keyword>
<comment type="catalytic activity">
    <reaction evidence="1 8">
        <text>UDP-alpha-D-glucose = UDP-alpha-D-galactose</text>
        <dbReference type="Rhea" id="RHEA:22168"/>
        <dbReference type="ChEBI" id="CHEBI:58885"/>
        <dbReference type="ChEBI" id="CHEBI:66914"/>
        <dbReference type="EC" id="5.1.3.2"/>
    </reaction>
</comment>
<dbReference type="GO" id="GO:0033499">
    <property type="term" value="P:galactose catabolic process via UDP-galactose, Leloir pathway"/>
    <property type="evidence" value="ECO:0007669"/>
    <property type="project" value="TreeGrafter"/>
</dbReference>
<evidence type="ECO:0000259" key="9">
    <source>
        <dbReference type="Pfam" id="PF01370"/>
    </source>
</evidence>
<evidence type="ECO:0000256" key="7">
    <source>
        <dbReference type="ARBA" id="ARBA00023277"/>
    </source>
</evidence>
<feature type="domain" description="NAD-dependent epimerase/dehydratase" evidence="9">
    <location>
        <begin position="6"/>
        <end position="252"/>
    </location>
</feature>
<evidence type="ECO:0000256" key="6">
    <source>
        <dbReference type="ARBA" id="ARBA00023235"/>
    </source>
</evidence>
<comment type="pathway">
    <text evidence="2 8">Carbohydrate metabolism; galactose metabolism.</text>
</comment>
<dbReference type="CDD" id="cd05247">
    <property type="entry name" value="UDP_G4E_1_SDR_e"/>
    <property type="match status" value="1"/>
</dbReference>
<evidence type="ECO:0000256" key="3">
    <source>
        <dbReference type="ARBA" id="ARBA00007637"/>
    </source>
</evidence>
<reference evidence="10" key="1">
    <citation type="submission" date="2021-06" db="EMBL/GenBank/DDBJ databases">
        <title>Elioraea tepida, sp. nov., a moderately thermophilic aerobic anoxygenic phototrophic bacterium isolated from an alkaline siliceous hot spring mat community in Yellowstone National Park, WY, USA.</title>
        <authorList>
            <person name="Saini M.K."/>
            <person name="Yoshida S."/>
            <person name="Sebastian A."/>
            <person name="Hirose S."/>
            <person name="Hara E."/>
            <person name="Tamaki H."/>
            <person name="Soulier N.T."/>
            <person name="Albert I."/>
            <person name="Hanada S."/>
            <person name="Bryant D.A."/>
            <person name="Tank M."/>
        </authorList>
    </citation>
    <scope>NUCLEOTIDE SEQUENCE</scope>
    <source>
        <strain evidence="10">MS-P2</strain>
    </source>
</reference>
<comment type="cofactor">
    <cofactor evidence="8">
        <name>NAD(+)</name>
        <dbReference type="ChEBI" id="CHEBI:57540"/>
    </cofactor>
</comment>
<evidence type="ECO:0000313" key="11">
    <source>
        <dbReference type="Proteomes" id="UP000694001"/>
    </source>
</evidence>
<dbReference type="RefSeq" id="WP_218286201.1">
    <property type="nucleotide sequence ID" value="NZ_CP076448.1"/>
</dbReference>
<keyword evidence="7 8" id="KW-0119">Carbohydrate metabolism</keyword>
<dbReference type="PANTHER" id="PTHR43725">
    <property type="entry name" value="UDP-GLUCOSE 4-EPIMERASE"/>
    <property type="match status" value="1"/>
</dbReference>
<dbReference type="InterPro" id="IPR005886">
    <property type="entry name" value="UDP_G4E"/>
</dbReference>
<dbReference type="Proteomes" id="UP000694001">
    <property type="component" value="Chromosome"/>
</dbReference>
<evidence type="ECO:0000313" key="10">
    <source>
        <dbReference type="EMBL" id="QXM25145.1"/>
    </source>
</evidence>
<comment type="similarity">
    <text evidence="3 8">Belongs to the NAD(P)-dependent epimerase/dehydratase family.</text>
</comment>
<comment type="subunit">
    <text evidence="8">Homodimer.</text>
</comment>
<dbReference type="EC" id="5.1.3.2" evidence="4 8"/>
<dbReference type="PANTHER" id="PTHR43725:SF53">
    <property type="entry name" value="UDP-ARABINOSE 4-EPIMERASE 1"/>
    <property type="match status" value="1"/>
</dbReference>
<evidence type="ECO:0000256" key="2">
    <source>
        <dbReference type="ARBA" id="ARBA00004947"/>
    </source>
</evidence>
<keyword evidence="6 8" id="KW-0413">Isomerase</keyword>
<dbReference type="InterPro" id="IPR001509">
    <property type="entry name" value="Epimerase_deHydtase"/>
</dbReference>
<proteinExistence type="inferred from homology"/>
<sequence length="328" mass="35292">MSQRYLVTGGAGFVGSHLVLALLRGGASVTVLDDLSTGHEAAVPKGARLVHGSVADPDALGRAFAEGPFEAVFHFASLTLVGESMREPVRYIAANVAGGAALVEACIRHRVARLVLSSTANLFSEPAKIPIDEDEAIIPGSPYGESKAMLERLLFWADRIHGLRSACLRYFNAAGADPDGEAGEDHRPETHLIPLVLDAAAGRRPPLIVFGDDYPTPDGTCIRDYIHVADLATAHLAVLEPLRTRSVRYNLGTGTGHSVREVIAAAEAVTGRSVPHTIGPRREGDPAVLIAASDRIRRELGWRPRFPALETIIAHAWAWRQRNPHGYR</sequence>
<evidence type="ECO:0000256" key="5">
    <source>
        <dbReference type="ARBA" id="ARBA00023027"/>
    </source>
</evidence>
<name>A0A975U2H4_9PROT</name>
<dbReference type="Pfam" id="PF01370">
    <property type="entry name" value="Epimerase"/>
    <property type="match status" value="1"/>
</dbReference>
<accession>A0A975U2H4</accession>
<dbReference type="GO" id="GO:0003978">
    <property type="term" value="F:UDP-glucose 4-epimerase activity"/>
    <property type="evidence" value="ECO:0007669"/>
    <property type="project" value="UniProtKB-UniRule"/>
</dbReference>
<gene>
    <name evidence="10" type="primary">galE</name>
    <name evidence="10" type="ORF">KO353_02515</name>
</gene>